<dbReference type="GO" id="GO:0051607">
    <property type="term" value="P:defense response to virus"/>
    <property type="evidence" value="ECO:0007669"/>
    <property type="project" value="UniProtKB-KW"/>
</dbReference>
<evidence type="ECO:0000313" key="3">
    <source>
        <dbReference type="EMBL" id="AKB67858.1"/>
    </source>
</evidence>
<dbReference type="Pfam" id="PF03787">
    <property type="entry name" value="RAMPs"/>
    <property type="match status" value="2"/>
</dbReference>
<feature type="domain" description="CRISPR type III-associated protein" evidence="2">
    <location>
        <begin position="273"/>
        <end position="432"/>
    </location>
</feature>
<organism evidence="3 4">
    <name type="scientific">Methanosarcina mazei LYC</name>
    <dbReference type="NCBI Taxonomy" id="1434114"/>
    <lineage>
        <taxon>Archaea</taxon>
        <taxon>Methanobacteriati</taxon>
        <taxon>Methanobacteriota</taxon>
        <taxon>Stenosarchaea group</taxon>
        <taxon>Methanomicrobia</taxon>
        <taxon>Methanosarcinales</taxon>
        <taxon>Methanosarcinaceae</taxon>
        <taxon>Methanosarcina</taxon>
    </lineage>
</organism>
<dbReference type="InterPro" id="IPR005537">
    <property type="entry name" value="RAMP_III_fam"/>
</dbReference>
<feature type="domain" description="CRISPR type III-associated protein" evidence="2">
    <location>
        <begin position="17"/>
        <end position="195"/>
    </location>
</feature>
<dbReference type="Proteomes" id="UP000033063">
    <property type="component" value="Chromosome"/>
</dbReference>
<dbReference type="PANTHER" id="PTHR35579">
    <property type="entry name" value="CRISPR SYSTEM CMS ENDORIBONUCLEASE CSM3"/>
    <property type="match status" value="1"/>
</dbReference>
<dbReference type="RefSeq" id="WP_052718741.1">
    <property type="nucleotide sequence ID" value="NZ_CP009513.1"/>
</dbReference>
<evidence type="ECO:0000256" key="1">
    <source>
        <dbReference type="ARBA" id="ARBA00023118"/>
    </source>
</evidence>
<proteinExistence type="predicted"/>
<accession>A0A0E3RLY9</accession>
<keyword evidence="1" id="KW-0051">Antiviral defense</keyword>
<evidence type="ECO:0000259" key="2">
    <source>
        <dbReference type="Pfam" id="PF03787"/>
    </source>
</evidence>
<dbReference type="PATRIC" id="fig|1434114.4.peg.1651"/>
<dbReference type="PANTHER" id="PTHR35579:SF6">
    <property type="entry name" value="DUF324 DOMAIN-CONTAINING PROTEIN"/>
    <property type="match status" value="1"/>
</dbReference>
<reference evidence="3 4" key="1">
    <citation type="submission" date="2014-07" db="EMBL/GenBank/DDBJ databases">
        <title>Methanogenic archaea and the global carbon cycle.</title>
        <authorList>
            <person name="Henriksen J.R."/>
            <person name="Luke J."/>
            <person name="Reinhart S."/>
            <person name="Benedict M.N."/>
            <person name="Youngblut N.D."/>
            <person name="Metcalf M.E."/>
            <person name="Whitaker R.J."/>
            <person name="Metcalf W.W."/>
        </authorList>
    </citation>
    <scope>NUCLEOTIDE SEQUENCE [LARGE SCALE GENOMIC DNA]</scope>
    <source>
        <strain evidence="3 4">LYC</strain>
    </source>
</reference>
<name>A0A0E3RLY9_METMZ</name>
<dbReference type="GeneID" id="24877531"/>
<dbReference type="HOGENOM" id="CLU_041901_0_0_2"/>
<dbReference type="AlphaFoldDB" id="A0A0E3RLY9"/>
<dbReference type="InterPro" id="IPR052216">
    <property type="entry name" value="CRISPR_Csm3_endoribonuclease"/>
</dbReference>
<dbReference type="CDD" id="cd09726">
    <property type="entry name" value="RAMP_I_III"/>
    <property type="match status" value="1"/>
</dbReference>
<evidence type="ECO:0000313" key="4">
    <source>
        <dbReference type="Proteomes" id="UP000033063"/>
    </source>
</evidence>
<sequence length="478" mass="54270">MELTDESVVGKTIIKGKLKLLSPLLLGSGNDDRADIEVMKDSNGIPFIPGTSLTGVLRHYFENNFQNQICEDSECFWGIHRQKTGSGKQEESYQSAFICHDLFTKKASVRVRDGVKIDPRTQTAEKSGKYDFELIEEGAEFDLFWELTLRGSNSKEKQQKVKEKYQRILATLIDALKNGELSVGAKTNSGFGKCRLEDIRVIHFDFKNRNDVLEWLRQEWQKPDYKENRSEWKLEPYLIENRNFSIDAKFAVKNSMIIRAYSEKANMPDSTSLTSAGKYILPGTSLKGAIRHRALKILKTLNPKGNTAEAKIDCLFGIAGKEAEYEEKRNDEESVREIKSRVQVEETKITNVEPELQTRIKIDRFTGGTVKSALFESMPLWSKGNDEALNIKIKIEKYKPWEAGLMMQVLKDMWCGDLAIGGEKNVGRGVLKGLSAKIKWEDKELSIEEKEGDLIFSDKAAVEELNRFAGSVKKELEA</sequence>
<gene>
    <name evidence="3" type="ORF">MSMAL_1315</name>
</gene>
<protein>
    <submittedName>
        <fullName evidence="3">DUF324 domain-containing protein</fullName>
    </submittedName>
</protein>
<dbReference type="EMBL" id="CP009513">
    <property type="protein sequence ID" value="AKB67858.1"/>
    <property type="molecule type" value="Genomic_DNA"/>
</dbReference>